<organism evidence="2 3">
    <name type="scientific">Haloquadratum walsbyi J07HQW2</name>
    <dbReference type="NCBI Taxonomy" id="1238425"/>
    <lineage>
        <taxon>Archaea</taxon>
        <taxon>Methanobacteriati</taxon>
        <taxon>Methanobacteriota</taxon>
        <taxon>Stenosarchaea group</taxon>
        <taxon>Halobacteria</taxon>
        <taxon>Halobacteriales</taxon>
        <taxon>Haloferacaceae</taxon>
        <taxon>Haloquadratum</taxon>
    </lineage>
</organism>
<gene>
    <name evidence="2" type="ORF">J07HQW2_03561</name>
</gene>
<evidence type="ECO:0000256" key="1">
    <source>
        <dbReference type="SAM" id="MobiDB-lite"/>
    </source>
</evidence>
<dbReference type="AlphaFoldDB" id="U1NIN3"/>
<sequence>MLELHRATILTHSQREEMLDQHGHGTGEVPAKANSTLDRSQTGLCLRARETSSHVATSPITTPGKYGMTRVKSPTTATSKTS</sequence>
<dbReference type="EMBL" id="KE356561">
    <property type="protein sequence ID" value="ERG97075.1"/>
    <property type="molecule type" value="Genomic_DNA"/>
</dbReference>
<protein>
    <submittedName>
        <fullName evidence="2">Uncharacterized protein</fullName>
    </submittedName>
</protein>
<evidence type="ECO:0000313" key="3">
    <source>
        <dbReference type="Proteomes" id="UP000030710"/>
    </source>
</evidence>
<proteinExistence type="predicted"/>
<dbReference type="HOGENOM" id="CLU_2550186_0_0_2"/>
<feature type="compositionally biased region" description="Polar residues" evidence="1">
    <location>
        <begin position="72"/>
        <end position="82"/>
    </location>
</feature>
<name>U1NIN3_9EURY</name>
<feature type="region of interest" description="Disordered" evidence="1">
    <location>
        <begin position="50"/>
        <end position="82"/>
    </location>
</feature>
<evidence type="ECO:0000313" key="2">
    <source>
        <dbReference type="EMBL" id="ERG97075.1"/>
    </source>
</evidence>
<dbReference type="Proteomes" id="UP000030710">
    <property type="component" value="Unassembled WGS sequence"/>
</dbReference>
<reference evidence="2 3" key="1">
    <citation type="journal article" date="2013" name="PLoS ONE">
        <title>Assembly-driven community genomics of a hypersaline microbial ecosystem.</title>
        <authorList>
            <person name="Podell S."/>
            <person name="Ugalde J.A."/>
            <person name="Narasingarao P."/>
            <person name="Banfield J.F."/>
            <person name="Heidelberg K.B."/>
            <person name="Allen E.E."/>
        </authorList>
    </citation>
    <scope>NUCLEOTIDE SEQUENCE [LARGE SCALE GENOMIC DNA]</scope>
    <source>
        <strain evidence="3">J07HQW2</strain>
    </source>
</reference>
<accession>U1NIN3</accession>